<evidence type="ECO:0000256" key="3">
    <source>
        <dbReference type="ARBA" id="ARBA00023163"/>
    </source>
</evidence>
<dbReference type="KEGG" id="gtt:GUITHDRAFT_175429"/>
<dbReference type="RefSeq" id="XP_005835168.1">
    <property type="nucleotide sequence ID" value="XM_005835111.1"/>
</dbReference>
<feature type="domain" description="DNA-directed RNA polymerase RBP11-like dimerisation" evidence="8">
    <location>
        <begin position="62"/>
        <end position="132"/>
    </location>
</feature>
<evidence type="ECO:0000256" key="5">
    <source>
        <dbReference type="ARBA" id="ARBA00025751"/>
    </source>
</evidence>
<dbReference type="GO" id="GO:0003677">
    <property type="term" value="F:DNA binding"/>
    <property type="evidence" value="ECO:0007669"/>
    <property type="project" value="InterPro"/>
</dbReference>
<protein>
    <submittedName>
        <fullName evidence="9">DNA-directed RNA polymerase subunit</fullName>
    </submittedName>
</protein>
<reference evidence="11" key="2">
    <citation type="submission" date="2012-11" db="EMBL/GenBank/DDBJ databases">
        <authorList>
            <person name="Kuo A."/>
            <person name="Curtis B.A."/>
            <person name="Tanifuji G."/>
            <person name="Burki F."/>
            <person name="Gruber A."/>
            <person name="Irimia M."/>
            <person name="Maruyama S."/>
            <person name="Arias M.C."/>
            <person name="Ball S.G."/>
            <person name="Gile G.H."/>
            <person name="Hirakawa Y."/>
            <person name="Hopkins J.F."/>
            <person name="Rensing S.A."/>
            <person name="Schmutz J."/>
            <person name="Symeonidi A."/>
            <person name="Elias M."/>
            <person name="Eveleigh R.J."/>
            <person name="Herman E.K."/>
            <person name="Klute M.J."/>
            <person name="Nakayama T."/>
            <person name="Obornik M."/>
            <person name="Reyes-Prieto A."/>
            <person name="Armbrust E.V."/>
            <person name="Aves S.J."/>
            <person name="Beiko R.G."/>
            <person name="Coutinho P."/>
            <person name="Dacks J.B."/>
            <person name="Durnford D.G."/>
            <person name="Fast N.M."/>
            <person name="Green B.R."/>
            <person name="Grisdale C."/>
            <person name="Hempe F."/>
            <person name="Henrissat B."/>
            <person name="Hoppner M.P."/>
            <person name="Ishida K.-I."/>
            <person name="Kim E."/>
            <person name="Koreny L."/>
            <person name="Kroth P.G."/>
            <person name="Liu Y."/>
            <person name="Malik S.-B."/>
            <person name="Maier U.G."/>
            <person name="McRose D."/>
            <person name="Mock T."/>
            <person name="Neilson J.A."/>
            <person name="Onodera N.T."/>
            <person name="Poole A.M."/>
            <person name="Pritham E.J."/>
            <person name="Richards T.A."/>
            <person name="Rocap G."/>
            <person name="Roy S.W."/>
            <person name="Sarai C."/>
            <person name="Schaack S."/>
            <person name="Shirato S."/>
            <person name="Slamovits C.H."/>
            <person name="Spencer D.F."/>
            <person name="Suzuki S."/>
            <person name="Worden A.Z."/>
            <person name="Zauner S."/>
            <person name="Barry K."/>
            <person name="Bell C."/>
            <person name="Bharti A.K."/>
            <person name="Crow J.A."/>
            <person name="Grimwood J."/>
            <person name="Kramer R."/>
            <person name="Lindquist E."/>
            <person name="Lucas S."/>
            <person name="Salamov A."/>
            <person name="McFadden G.I."/>
            <person name="Lane C.E."/>
            <person name="Keeling P.J."/>
            <person name="Gray M.W."/>
            <person name="Grigoriev I.V."/>
            <person name="Archibald J.M."/>
        </authorList>
    </citation>
    <scope>NUCLEOTIDE SEQUENCE</scope>
    <source>
        <strain evidence="11">CCMP2712</strain>
    </source>
</reference>
<dbReference type="InterPro" id="IPR022905">
    <property type="entry name" value="Rpo11-like"/>
</dbReference>
<dbReference type="GO" id="GO:0003899">
    <property type="term" value="F:DNA-directed RNA polymerase activity"/>
    <property type="evidence" value="ECO:0007669"/>
    <property type="project" value="InterPro"/>
</dbReference>
<dbReference type="GO" id="GO:0005666">
    <property type="term" value="C:RNA polymerase III complex"/>
    <property type="evidence" value="ECO:0007669"/>
    <property type="project" value="TreeGrafter"/>
</dbReference>
<reference evidence="10" key="3">
    <citation type="submission" date="2016-03" db="UniProtKB">
        <authorList>
            <consortium name="EnsemblProtists"/>
        </authorList>
    </citation>
    <scope>IDENTIFICATION</scope>
</reference>
<dbReference type="GeneID" id="17304655"/>
<keyword evidence="11" id="KW-1185">Reference proteome</keyword>
<dbReference type="PaxDb" id="55529-EKX48188"/>
<dbReference type="GO" id="GO:0006383">
    <property type="term" value="P:transcription by RNA polymerase III"/>
    <property type="evidence" value="ECO:0007669"/>
    <property type="project" value="TreeGrafter"/>
</dbReference>
<proteinExistence type="inferred from homology"/>
<dbReference type="OMA" id="MPHPLEN"/>
<dbReference type="CDD" id="cd07029">
    <property type="entry name" value="RNAP_I_III_AC19"/>
    <property type="match status" value="1"/>
</dbReference>
<dbReference type="AlphaFoldDB" id="L1JI33"/>
<dbReference type="GO" id="GO:0006362">
    <property type="term" value="P:transcription elongation by RNA polymerase I"/>
    <property type="evidence" value="ECO:0007669"/>
    <property type="project" value="TreeGrafter"/>
</dbReference>
<evidence type="ECO:0000256" key="2">
    <source>
        <dbReference type="ARBA" id="ARBA00022478"/>
    </source>
</evidence>
<evidence type="ECO:0000313" key="9">
    <source>
        <dbReference type="EMBL" id="EKX48188.1"/>
    </source>
</evidence>
<sequence>MNLILFLLPASILRFWNEENRYPLATTNTPQSDMAGIRGEEDDVNEGLPKLETTPESTTTSTTFVMRNEDHTLGNALRIVISRNPNVTFCGYSVPHPLESKMHLHIQTKGEEEDETLLPGLKEIMSMCDHLGDVFDEAESEYYISSGR</sequence>
<reference evidence="9 11" key="1">
    <citation type="journal article" date="2012" name="Nature">
        <title>Algal genomes reveal evolutionary mosaicism and the fate of nucleomorphs.</title>
        <authorList>
            <consortium name="DOE Joint Genome Institute"/>
            <person name="Curtis B.A."/>
            <person name="Tanifuji G."/>
            <person name="Burki F."/>
            <person name="Gruber A."/>
            <person name="Irimia M."/>
            <person name="Maruyama S."/>
            <person name="Arias M.C."/>
            <person name="Ball S.G."/>
            <person name="Gile G.H."/>
            <person name="Hirakawa Y."/>
            <person name="Hopkins J.F."/>
            <person name="Kuo A."/>
            <person name="Rensing S.A."/>
            <person name="Schmutz J."/>
            <person name="Symeonidi A."/>
            <person name="Elias M."/>
            <person name="Eveleigh R.J."/>
            <person name="Herman E.K."/>
            <person name="Klute M.J."/>
            <person name="Nakayama T."/>
            <person name="Obornik M."/>
            <person name="Reyes-Prieto A."/>
            <person name="Armbrust E.V."/>
            <person name="Aves S.J."/>
            <person name="Beiko R.G."/>
            <person name="Coutinho P."/>
            <person name="Dacks J.B."/>
            <person name="Durnford D.G."/>
            <person name="Fast N.M."/>
            <person name="Green B.R."/>
            <person name="Grisdale C.J."/>
            <person name="Hempel F."/>
            <person name="Henrissat B."/>
            <person name="Hoppner M.P."/>
            <person name="Ishida K."/>
            <person name="Kim E."/>
            <person name="Koreny L."/>
            <person name="Kroth P.G."/>
            <person name="Liu Y."/>
            <person name="Malik S.B."/>
            <person name="Maier U.G."/>
            <person name="McRose D."/>
            <person name="Mock T."/>
            <person name="Neilson J.A."/>
            <person name="Onodera N.T."/>
            <person name="Poole A.M."/>
            <person name="Pritham E.J."/>
            <person name="Richards T.A."/>
            <person name="Rocap G."/>
            <person name="Roy S.W."/>
            <person name="Sarai C."/>
            <person name="Schaack S."/>
            <person name="Shirato S."/>
            <person name="Slamovits C.H."/>
            <person name="Spencer D.F."/>
            <person name="Suzuki S."/>
            <person name="Worden A.Z."/>
            <person name="Zauner S."/>
            <person name="Barry K."/>
            <person name="Bell C."/>
            <person name="Bharti A.K."/>
            <person name="Crow J.A."/>
            <person name="Grimwood J."/>
            <person name="Kramer R."/>
            <person name="Lindquist E."/>
            <person name="Lucas S."/>
            <person name="Salamov A."/>
            <person name="McFadden G.I."/>
            <person name="Lane C.E."/>
            <person name="Keeling P.J."/>
            <person name="Gray M.W."/>
            <person name="Grigoriev I.V."/>
            <person name="Archibald J.M."/>
        </authorList>
    </citation>
    <scope>NUCLEOTIDE SEQUENCE</scope>
    <source>
        <strain evidence="9 11">CCMP2712</strain>
    </source>
</reference>
<keyword evidence="3" id="KW-0804">Transcription</keyword>
<evidence type="ECO:0000259" key="8">
    <source>
        <dbReference type="Pfam" id="PF13656"/>
    </source>
</evidence>
<dbReference type="Pfam" id="PF13656">
    <property type="entry name" value="RNA_pol_L_2"/>
    <property type="match status" value="1"/>
</dbReference>
<dbReference type="GO" id="GO:0046983">
    <property type="term" value="F:protein dimerization activity"/>
    <property type="evidence" value="ECO:0007669"/>
    <property type="project" value="InterPro"/>
</dbReference>
<dbReference type="PANTHER" id="PTHR13946:SF28">
    <property type="entry name" value="DNA-DIRECTED RNA POLYMERASES I AND III SUBUNIT RPAC2"/>
    <property type="match status" value="1"/>
</dbReference>
<dbReference type="Gene3D" id="3.30.1360.10">
    <property type="entry name" value="RNA polymerase, RBP11-like subunit"/>
    <property type="match status" value="1"/>
</dbReference>
<dbReference type="SUPFAM" id="SSF55257">
    <property type="entry name" value="RBP11-like subunits of RNA polymerase"/>
    <property type="match status" value="1"/>
</dbReference>
<keyword evidence="7" id="KW-0732">Signal</keyword>
<comment type="subcellular location">
    <subcellularLocation>
        <location evidence="1">Nucleus</location>
    </subcellularLocation>
</comment>
<dbReference type="Proteomes" id="UP000011087">
    <property type="component" value="Unassembled WGS sequence"/>
</dbReference>
<organism evidence="9">
    <name type="scientific">Guillardia theta (strain CCMP2712)</name>
    <name type="common">Cryptophyte</name>
    <dbReference type="NCBI Taxonomy" id="905079"/>
    <lineage>
        <taxon>Eukaryota</taxon>
        <taxon>Cryptophyceae</taxon>
        <taxon>Pyrenomonadales</taxon>
        <taxon>Geminigeraceae</taxon>
        <taxon>Guillardia</taxon>
    </lineage>
</organism>
<comment type="similarity">
    <text evidence="5">Belongs to the archaeal Rpo11/eukaryotic RPB11/RPC19 RNA polymerase subunit family.</text>
</comment>
<keyword evidence="2 9" id="KW-0240">DNA-directed RNA polymerase</keyword>
<feature type="region of interest" description="Disordered" evidence="6">
    <location>
        <begin position="26"/>
        <end position="56"/>
    </location>
</feature>
<evidence type="ECO:0000313" key="10">
    <source>
        <dbReference type="EnsemblProtists" id="EKX48188"/>
    </source>
</evidence>
<evidence type="ECO:0000256" key="1">
    <source>
        <dbReference type="ARBA" id="ARBA00004123"/>
    </source>
</evidence>
<dbReference type="PROSITE" id="PS01154">
    <property type="entry name" value="RNA_POL_L_13KD"/>
    <property type="match status" value="1"/>
</dbReference>
<evidence type="ECO:0000256" key="7">
    <source>
        <dbReference type="SAM" id="SignalP"/>
    </source>
</evidence>
<dbReference type="InterPro" id="IPR009025">
    <property type="entry name" value="RBP11-like_dimer"/>
</dbReference>
<dbReference type="PANTHER" id="PTHR13946">
    <property type="entry name" value="DNA-DIRECTED RNA POLYMERASE I,II,III"/>
    <property type="match status" value="1"/>
</dbReference>
<dbReference type="EMBL" id="JH992987">
    <property type="protein sequence ID" value="EKX48188.1"/>
    <property type="molecule type" value="Genomic_DNA"/>
</dbReference>
<dbReference type="InterPro" id="IPR008193">
    <property type="entry name" value="RNA_pol_Rpb11_13-16kDa_CS"/>
</dbReference>
<name>L1JI33_GUITC</name>
<dbReference type="HOGENOM" id="CLU_090381_3_1_1"/>
<accession>L1JI33</accession>
<dbReference type="GO" id="GO:0005736">
    <property type="term" value="C:RNA polymerase I complex"/>
    <property type="evidence" value="ECO:0007669"/>
    <property type="project" value="TreeGrafter"/>
</dbReference>
<keyword evidence="4" id="KW-0539">Nucleus</keyword>
<evidence type="ECO:0000256" key="6">
    <source>
        <dbReference type="SAM" id="MobiDB-lite"/>
    </source>
</evidence>
<evidence type="ECO:0000313" key="11">
    <source>
        <dbReference type="Proteomes" id="UP000011087"/>
    </source>
</evidence>
<feature type="chain" id="PRO_5008771344" evidence="7">
    <location>
        <begin position="19"/>
        <end position="148"/>
    </location>
</feature>
<dbReference type="InterPro" id="IPR033898">
    <property type="entry name" value="RNAP_AC19"/>
</dbReference>
<evidence type="ECO:0000256" key="4">
    <source>
        <dbReference type="ARBA" id="ARBA00023242"/>
    </source>
</evidence>
<dbReference type="EnsemblProtists" id="EKX48188">
    <property type="protein sequence ID" value="EKX48188"/>
    <property type="gene ID" value="GUITHDRAFT_175429"/>
</dbReference>
<feature type="signal peptide" evidence="7">
    <location>
        <begin position="1"/>
        <end position="18"/>
    </location>
</feature>
<gene>
    <name evidence="9" type="ORF">GUITHDRAFT_175429</name>
</gene>
<dbReference type="HAMAP" id="MF_00261">
    <property type="entry name" value="RNApol_arch_Rpo11"/>
    <property type="match status" value="1"/>
</dbReference>
<dbReference type="eggNOG" id="KOG3438">
    <property type="taxonomic scope" value="Eukaryota"/>
</dbReference>
<dbReference type="STRING" id="905079.L1JI33"/>
<dbReference type="OrthoDB" id="510325at2759"/>
<dbReference type="InterPro" id="IPR036603">
    <property type="entry name" value="RBP11-like"/>
</dbReference>